<dbReference type="GO" id="GO:0008374">
    <property type="term" value="F:O-acyltransferase activity"/>
    <property type="evidence" value="ECO:0007669"/>
    <property type="project" value="TreeGrafter"/>
</dbReference>
<dbReference type="Pfam" id="PF12464">
    <property type="entry name" value="Mac"/>
    <property type="match status" value="1"/>
</dbReference>
<comment type="caution">
    <text evidence="4">The sequence shown here is derived from an EMBL/GenBank/DDBJ whole genome shotgun (WGS) entry which is preliminary data.</text>
</comment>
<dbReference type="Proteomes" id="UP000051008">
    <property type="component" value="Unassembled WGS sequence"/>
</dbReference>
<dbReference type="InterPro" id="IPR001451">
    <property type="entry name" value="Hexapep"/>
</dbReference>
<comment type="similarity">
    <text evidence="1">Belongs to the transferase hexapeptide repeat family.</text>
</comment>
<reference evidence="4 5" key="1">
    <citation type="journal article" date="2015" name="Genome Announc.">
        <title>Expanding the biotechnology potential of lactobacilli through comparative genomics of 213 strains and associated genera.</title>
        <authorList>
            <person name="Sun Z."/>
            <person name="Harris H.M."/>
            <person name="McCann A."/>
            <person name="Guo C."/>
            <person name="Argimon S."/>
            <person name="Zhang W."/>
            <person name="Yang X."/>
            <person name="Jeffery I.B."/>
            <person name="Cooney J.C."/>
            <person name="Kagawa T.F."/>
            <person name="Liu W."/>
            <person name="Song Y."/>
            <person name="Salvetti E."/>
            <person name="Wrobel A."/>
            <person name="Rasinkangas P."/>
            <person name="Parkhill J."/>
            <person name="Rea M.C."/>
            <person name="O'Sullivan O."/>
            <person name="Ritari J."/>
            <person name="Douillard F.P."/>
            <person name="Paul Ross R."/>
            <person name="Yang R."/>
            <person name="Briner A.E."/>
            <person name="Felis G.E."/>
            <person name="de Vos W.M."/>
            <person name="Barrangou R."/>
            <person name="Klaenhammer T.R."/>
            <person name="Caufield P.W."/>
            <person name="Cui Y."/>
            <person name="Zhang H."/>
            <person name="O'Toole P.W."/>
        </authorList>
    </citation>
    <scope>NUCLEOTIDE SEQUENCE [LARGE SCALE GENOMIC DNA]</scope>
    <source>
        <strain evidence="4 5">DSM 20509</strain>
    </source>
</reference>
<evidence type="ECO:0000313" key="4">
    <source>
        <dbReference type="EMBL" id="KRM63647.1"/>
    </source>
</evidence>
<dbReference type="AlphaFoldDB" id="A0A0R2A9Z3"/>
<feature type="domain" description="Maltose/galactoside acetyltransferase" evidence="3">
    <location>
        <begin position="10"/>
        <end position="64"/>
    </location>
</feature>
<dbReference type="SUPFAM" id="SSF51161">
    <property type="entry name" value="Trimeric LpxA-like enzymes"/>
    <property type="match status" value="1"/>
</dbReference>
<dbReference type="PATRIC" id="fig|1423718.3.peg.452"/>
<evidence type="ECO:0000313" key="5">
    <source>
        <dbReference type="Proteomes" id="UP000051008"/>
    </source>
</evidence>
<name>A0A0R2A9Z3_9LACO</name>
<evidence type="ECO:0000256" key="1">
    <source>
        <dbReference type="ARBA" id="ARBA00007274"/>
    </source>
</evidence>
<dbReference type="CDD" id="cd03357">
    <property type="entry name" value="LbH_MAT_GAT"/>
    <property type="match status" value="1"/>
</dbReference>
<protein>
    <submittedName>
        <fullName evidence="4">Acetyltransferase</fullName>
    </submittedName>
</protein>
<dbReference type="OrthoDB" id="9812571at2"/>
<dbReference type="Gene3D" id="2.160.10.10">
    <property type="entry name" value="Hexapeptide repeat proteins"/>
    <property type="match status" value="1"/>
</dbReference>
<proteinExistence type="inferred from homology"/>
<dbReference type="InterPro" id="IPR051159">
    <property type="entry name" value="Hexapeptide_acetyltransf"/>
</dbReference>
<gene>
    <name evidence="4" type="ORF">FC14_GL000433</name>
</gene>
<sequence>MEQDLIKRVQAITNAGKLYYDYNEEIDLARDYSFKICRQYNDLVQHQNEYHYELLAGLFAHLGKNVRIEANFLTEFGFNLSVGDNVTILQDVSLIDCTFVTIGNNVVIGPHCGIYTANHAEDPKLRANHYCYERPIVIEDDVVIGGGSVIAPGVKIGAGSIVQAGSVVVKDLPANSFCLGDPCQAIRKLRED</sequence>
<dbReference type="SMART" id="SM01266">
    <property type="entry name" value="Mac"/>
    <property type="match status" value="1"/>
</dbReference>
<keyword evidence="2 4" id="KW-0808">Transferase</keyword>
<evidence type="ECO:0000259" key="3">
    <source>
        <dbReference type="SMART" id="SM01266"/>
    </source>
</evidence>
<dbReference type="GO" id="GO:0016407">
    <property type="term" value="F:acetyltransferase activity"/>
    <property type="evidence" value="ECO:0007669"/>
    <property type="project" value="InterPro"/>
</dbReference>
<dbReference type="InterPro" id="IPR011004">
    <property type="entry name" value="Trimer_LpxA-like_sf"/>
</dbReference>
<accession>A0A0R2A9Z3</accession>
<dbReference type="Pfam" id="PF00132">
    <property type="entry name" value="Hexapep"/>
    <property type="match status" value="1"/>
</dbReference>
<dbReference type="EMBL" id="AYYP01000060">
    <property type="protein sequence ID" value="KRM63647.1"/>
    <property type="molecule type" value="Genomic_DNA"/>
</dbReference>
<dbReference type="InterPro" id="IPR024688">
    <property type="entry name" value="Mac_dom"/>
</dbReference>
<evidence type="ECO:0000256" key="2">
    <source>
        <dbReference type="ARBA" id="ARBA00022679"/>
    </source>
</evidence>
<organism evidence="4 5">
    <name type="scientific">Ligilactobacillus agilis DSM 20509</name>
    <dbReference type="NCBI Taxonomy" id="1423718"/>
    <lineage>
        <taxon>Bacteria</taxon>
        <taxon>Bacillati</taxon>
        <taxon>Bacillota</taxon>
        <taxon>Bacilli</taxon>
        <taxon>Lactobacillales</taxon>
        <taxon>Lactobacillaceae</taxon>
        <taxon>Ligilactobacillus</taxon>
    </lineage>
</organism>
<dbReference type="PANTHER" id="PTHR23416:SF23">
    <property type="entry name" value="ACETYLTRANSFERASE C18B11.09C-RELATED"/>
    <property type="match status" value="1"/>
</dbReference>
<dbReference type="RefSeq" id="WP_056977066.1">
    <property type="nucleotide sequence ID" value="NZ_AYYP01000060.1"/>
</dbReference>
<keyword evidence="5" id="KW-1185">Reference proteome</keyword>
<dbReference type="PANTHER" id="PTHR23416">
    <property type="entry name" value="SIALIC ACID SYNTHASE-RELATED"/>
    <property type="match status" value="1"/>
</dbReference>